<reference evidence="2" key="1">
    <citation type="submission" date="2021-07" db="EMBL/GenBank/DDBJ databases">
        <authorList>
            <person name="Durling M."/>
        </authorList>
    </citation>
    <scope>NUCLEOTIDE SEQUENCE</scope>
</reference>
<proteinExistence type="predicted"/>
<dbReference type="AlphaFoldDB" id="A0A9N9LC96"/>
<organism evidence="2 3">
    <name type="scientific">Hymenoscyphus fraxineus</name>
    <dbReference type="NCBI Taxonomy" id="746836"/>
    <lineage>
        <taxon>Eukaryota</taxon>
        <taxon>Fungi</taxon>
        <taxon>Dikarya</taxon>
        <taxon>Ascomycota</taxon>
        <taxon>Pezizomycotina</taxon>
        <taxon>Leotiomycetes</taxon>
        <taxon>Helotiales</taxon>
        <taxon>Helotiaceae</taxon>
        <taxon>Hymenoscyphus</taxon>
    </lineage>
</organism>
<protein>
    <submittedName>
        <fullName evidence="2">Uncharacterized protein</fullName>
    </submittedName>
</protein>
<keyword evidence="3" id="KW-1185">Reference proteome</keyword>
<feature type="coiled-coil region" evidence="1">
    <location>
        <begin position="54"/>
        <end position="125"/>
    </location>
</feature>
<accession>A0A9N9LC96</accession>
<name>A0A9N9LC96_9HELO</name>
<evidence type="ECO:0000313" key="3">
    <source>
        <dbReference type="Proteomes" id="UP000696280"/>
    </source>
</evidence>
<keyword evidence="1" id="KW-0175">Coiled coil</keyword>
<evidence type="ECO:0000256" key="1">
    <source>
        <dbReference type="SAM" id="Coils"/>
    </source>
</evidence>
<evidence type="ECO:0000313" key="2">
    <source>
        <dbReference type="EMBL" id="CAG8960822.1"/>
    </source>
</evidence>
<comment type="caution">
    <text evidence="2">The sequence shown here is derived from an EMBL/GenBank/DDBJ whole genome shotgun (WGS) entry which is preliminary data.</text>
</comment>
<dbReference type="EMBL" id="CAJVRL010000103">
    <property type="protein sequence ID" value="CAG8960822.1"/>
    <property type="molecule type" value="Genomic_DNA"/>
</dbReference>
<gene>
    <name evidence="2" type="ORF">HYFRA_00002359</name>
</gene>
<dbReference type="Proteomes" id="UP000696280">
    <property type="component" value="Unassembled WGS sequence"/>
</dbReference>
<sequence length="188" mass="21499">MSGQSFSYGDINVEGGNAQFGNNYAILNIIANDGIEDLRELNEALSFVTNSQDQELILQNIEEVEDHLEAIQRDIEAMHIQYRGDRDEERREEAMIRERMRAQHKEEMEAREDMLREMIEGTREEWRHSRAQAEQLATWNKLAVGTTVAVVSISNSQKLVGLYKRAMGTSAEAEKVRNDLKSQGLTKV</sequence>